<keyword evidence="2" id="KW-1185">Reference proteome</keyword>
<sequence>MGDETLQKDVLDELGEDRIQELAGELGTDAEGAKGMVAATVEALPEEITEGAPAGVAGFAGLGGGLGGGLLSGVLGKISGPVAKAVAKKTGLPEATVARALELLLPVVMTTIAKRRKR</sequence>
<organism evidence="1 2">
    <name type="scientific">Streptomyces blastmyceticus</name>
    <dbReference type="NCBI Taxonomy" id="68180"/>
    <lineage>
        <taxon>Bacteria</taxon>
        <taxon>Bacillati</taxon>
        <taxon>Actinomycetota</taxon>
        <taxon>Actinomycetes</taxon>
        <taxon>Kitasatosporales</taxon>
        <taxon>Streptomycetaceae</taxon>
        <taxon>Streptomyces</taxon>
    </lineage>
</organism>
<dbReference type="Pfam" id="PF06078">
    <property type="entry name" value="DUF937"/>
    <property type="match status" value="1"/>
</dbReference>
<evidence type="ECO:0000313" key="2">
    <source>
        <dbReference type="Proteomes" id="UP001500063"/>
    </source>
</evidence>
<name>A0ABP3GEY4_9ACTN</name>
<protein>
    <recommendedName>
        <fullName evidence="3">DUF937 domain-containing protein</fullName>
    </recommendedName>
</protein>
<comment type="caution">
    <text evidence="1">The sequence shown here is derived from an EMBL/GenBank/DDBJ whole genome shotgun (WGS) entry which is preliminary data.</text>
</comment>
<reference evidence="2" key="1">
    <citation type="journal article" date="2019" name="Int. J. Syst. Evol. Microbiol.">
        <title>The Global Catalogue of Microorganisms (GCM) 10K type strain sequencing project: providing services to taxonomists for standard genome sequencing and annotation.</title>
        <authorList>
            <consortium name="The Broad Institute Genomics Platform"/>
            <consortium name="The Broad Institute Genome Sequencing Center for Infectious Disease"/>
            <person name="Wu L."/>
            <person name="Ma J."/>
        </authorList>
    </citation>
    <scope>NUCLEOTIDE SEQUENCE [LARGE SCALE GENOMIC DNA]</scope>
    <source>
        <strain evidence="2">JCM 4565</strain>
    </source>
</reference>
<gene>
    <name evidence="1" type="ORF">GCM10010319_20040</name>
</gene>
<dbReference type="InterPro" id="IPR009282">
    <property type="entry name" value="DUF937"/>
</dbReference>
<accession>A0ABP3GEY4</accession>
<dbReference type="EMBL" id="BAAABW010000012">
    <property type="protein sequence ID" value="GAA0343922.1"/>
    <property type="molecule type" value="Genomic_DNA"/>
</dbReference>
<proteinExistence type="predicted"/>
<dbReference type="RefSeq" id="WP_344117397.1">
    <property type="nucleotide sequence ID" value="NZ_BAAABW010000012.1"/>
</dbReference>
<evidence type="ECO:0008006" key="3">
    <source>
        <dbReference type="Google" id="ProtNLM"/>
    </source>
</evidence>
<evidence type="ECO:0000313" key="1">
    <source>
        <dbReference type="EMBL" id="GAA0343922.1"/>
    </source>
</evidence>
<dbReference type="Proteomes" id="UP001500063">
    <property type="component" value="Unassembled WGS sequence"/>
</dbReference>